<feature type="compositionally biased region" description="Polar residues" evidence="1">
    <location>
        <begin position="130"/>
        <end position="147"/>
    </location>
</feature>
<keyword evidence="4" id="KW-1185">Reference proteome</keyword>
<dbReference type="AlphaFoldDB" id="X6P3K5"/>
<feature type="compositionally biased region" description="Low complexity" evidence="1">
    <location>
        <begin position="424"/>
        <end position="435"/>
    </location>
</feature>
<keyword evidence="2" id="KW-0812">Transmembrane</keyword>
<comment type="caution">
    <text evidence="3">The sequence shown here is derived from an EMBL/GenBank/DDBJ whole genome shotgun (WGS) entry which is preliminary data.</text>
</comment>
<accession>X6P3K5</accession>
<proteinExistence type="predicted"/>
<feature type="compositionally biased region" description="Pro residues" evidence="1">
    <location>
        <begin position="465"/>
        <end position="474"/>
    </location>
</feature>
<feature type="transmembrane region" description="Helical" evidence="2">
    <location>
        <begin position="92"/>
        <end position="109"/>
    </location>
</feature>
<name>X6P3K5_RETFI</name>
<dbReference type="EMBL" id="ASPP01003932">
    <property type="protein sequence ID" value="ETO32786.1"/>
    <property type="molecule type" value="Genomic_DNA"/>
</dbReference>
<evidence type="ECO:0000313" key="4">
    <source>
        <dbReference type="Proteomes" id="UP000023152"/>
    </source>
</evidence>
<evidence type="ECO:0000256" key="1">
    <source>
        <dbReference type="SAM" id="MobiDB-lite"/>
    </source>
</evidence>
<feature type="region of interest" description="Disordered" evidence="1">
    <location>
        <begin position="415"/>
        <end position="489"/>
    </location>
</feature>
<keyword evidence="2" id="KW-1133">Transmembrane helix</keyword>
<sequence>MRGNIVKKKKKKRLKRFEGVKSRTERQRQREIVKRYMALGAATLAHGYEHENQQKAKNRVHNELHTKVRGRASIDGPRTAVLFRSLRKISEGTEVVFFFFFFLLAFSPISPSKKKYPDDEMDAEEMSRIQVRQRSASEALTQDTPLDSPNPAAKQQRLPPINIPLSTTDPVDHTAEREKKYDIKAILFFFFHSVFETIGSLVDAKEREGATPMSPPPSTATPNVNATSMDARPLVQPTKQGANGTEADTIELEQRSRGTTKILSKHLRCRQMDNAIELLQNAHLREVSLHYYYIVIFFVKQKKNKSISDLCLSLNRHINTSKRKRQLFEERLMKVINNPPNPNLYVNLELLTKRQRVITPHTLLPFHQLDALPKLLDTLRNDLTSANGNALIIFNAHKNFLFGILSLHGVFDPNAKAPSPPRTPSFSSRSDSPSHSRSKKDQSRSPSRSKSKPPPDNDNDNDNNPNPPRSPSPQPSEDSDSDTQGFPMYDFDLDIDVDMKVSPHPSIHAADVNPNALSDHSCPTQHCERHIQITSPSHHIFPPPSLSPCKASKKSLSAFWNGNNPCTDYNPSLSSEDESSRYINDLPLTDMGTDTDIDIDIDIDINIDIETKTGTNAEMIRVNHTTKKEDVLMESATSTQGIGNNANIASPLLKSHNCKNNSKQLSITNFQILMLMVITIVTIALSRVSDVHVVGHTSMHWWRFGIKKESVYTNSTADDLLAHLEAGSYACANHFQAPLSSSIAVDTISQCSNHLLNQNVNITSSTF</sequence>
<organism evidence="3 4">
    <name type="scientific">Reticulomyxa filosa</name>
    <dbReference type="NCBI Taxonomy" id="46433"/>
    <lineage>
        <taxon>Eukaryota</taxon>
        <taxon>Sar</taxon>
        <taxon>Rhizaria</taxon>
        <taxon>Retaria</taxon>
        <taxon>Foraminifera</taxon>
        <taxon>Monothalamids</taxon>
        <taxon>Reticulomyxidae</taxon>
        <taxon>Reticulomyxa</taxon>
    </lineage>
</organism>
<evidence type="ECO:0000313" key="3">
    <source>
        <dbReference type="EMBL" id="ETO32786.1"/>
    </source>
</evidence>
<reference evidence="3 4" key="1">
    <citation type="journal article" date="2013" name="Curr. Biol.">
        <title>The Genome of the Foraminiferan Reticulomyxa filosa.</title>
        <authorList>
            <person name="Glockner G."/>
            <person name="Hulsmann N."/>
            <person name="Schleicher M."/>
            <person name="Noegel A.A."/>
            <person name="Eichinger L."/>
            <person name="Gallinger C."/>
            <person name="Pawlowski J."/>
            <person name="Sierra R."/>
            <person name="Euteneuer U."/>
            <person name="Pillet L."/>
            <person name="Moustafa A."/>
            <person name="Platzer M."/>
            <person name="Groth M."/>
            <person name="Szafranski K."/>
            <person name="Schliwa M."/>
        </authorList>
    </citation>
    <scope>NUCLEOTIDE SEQUENCE [LARGE SCALE GENOMIC DNA]</scope>
</reference>
<feature type="region of interest" description="Disordered" evidence="1">
    <location>
        <begin position="112"/>
        <end position="170"/>
    </location>
</feature>
<dbReference type="Proteomes" id="UP000023152">
    <property type="component" value="Unassembled WGS sequence"/>
</dbReference>
<gene>
    <name evidence="3" type="ORF">RFI_04330</name>
</gene>
<keyword evidence="2" id="KW-0472">Membrane</keyword>
<protein>
    <submittedName>
        <fullName evidence="3">Fibrinogen-binding protein</fullName>
    </submittedName>
</protein>
<evidence type="ECO:0000256" key="2">
    <source>
        <dbReference type="SAM" id="Phobius"/>
    </source>
</evidence>